<reference evidence="1" key="1">
    <citation type="submission" date="2014-09" db="EMBL/GenBank/DDBJ databases">
        <authorList>
            <person name="Magalhaes I.L.F."/>
            <person name="Oliveira U."/>
            <person name="Santos F.R."/>
            <person name="Vidigal T.H.D.A."/>
            <person name="Brescovit A.D."/>
            <person name="Santos A.J."/>
        </authorList>
    </citation>
    <scope>NUCLEOTIDE SEQUENCE</scope>
    <source>
        <tissue evidence="1">Shoot tissue taken approximately 20 cm above the soil surface</tissue>
    </source>
</reference>
<protein>
    <submittedName>
        <fullName evidence="1">Uncharacterized protein</fullName>
    </submittedName>
</protein>
<organism evidence="1">
    <name type="scientific">Arundo donax</name>
    <name type="common">Giant reed</name>
    <name type="synonym">Donax arundinaceus</name>
    <dbReference type="NCBI Taxonomy" id="35708"/>
    <lineage>
        <taxon>Eukaryota</taxon>
        <taxon>Viridiplantae</taxon>
        <taxon>Streptophyta</taxon>
        <taxon>Embryophyta</taxon>
        <taxon>Tracheophyta</taxon>
        <taxon>Spermatophyta</taxon>
        <taxon>Magnoliopsida</taxon>
        <taxon>Liliopsida</taxon>
        <taxon>Poales</taxon>
        <taxon>Poaceae</taxon>
        <taxon>PACMAD clade</taxon>
        <taxon>Arundinoideae</taxon>
        <taxon>Arundineae</taxon>
        <taxon>Arundo</taxon>
    </lineage>
</organism>
<accession>A0A0A9HAQ7</accession>
<dbReference type="EMBL" id="GBRH01163636">
    <property type="protein sequence ID" value="JAE34260.1"/>
    <property type="molecule type" value="Transcribed_RNA"/>
</dbReference>
<evidence type="ECO:0000313" key="1">
    <source>
        <dbReference type="EMBL" id="JAE34260.1"/>
    </source>
</evidence>
<sequence length="50" mass="5861">MNQTKVILTRMNSEIMHTDVATLQGVMNLFSRLATHSEWSQRWDCPAYTF</sequence>
<dbReference type="AlphaFoldDB" id="A0A0A9HAQ7"/>
<name>A0A0A9HAQ7_ARUDO</name>
<proteinExistence type="predicted"/>
<reference evidence="1" key="2">
    <citation type="journal article" date="2015" name="Data Brief">
        <title>Shoot transcriptome of the giant reed, Arundo donax.</title>
        <authorList>
            <person name="Barrero R.A."/>
            <person name="Guerrero F.D."/>
            <person name="Moolhuijzen P."/>
            <person name="Goolsby J.A."/>
            <person name="Tidwell J."/>
            <person name="Bellgard S.E."/>
            <person name="Bellgard M.I."/>
        </authorList>
    </citation>
    <scope>NUCLEOTIDE SEQUENCE</scope>
    <source>
        <tissue evidence="1">Shoot tissue taken approximately 20 cm above the soil surface</tissue>
    </source>
</reference>